<organism evidence="3 4">
    <name type="scientific">Seiridium unicorne</name>
    <dbReference type="NCBI Taxonomy" id="138068"/>
    <lineage>
        <taxon>Eukaryota</taxon>
        <taxon>Fungi</taxon>
        <taxon>Dikarya</taxon>
        <taxon>Ascomycota</taxon>
        <taxon>Pezizomycotina</taxon>
        <taxon>Sordariomycetes</taxon>
        <taxon>Xylariomycetidae</taxon>
        <taxon>Amphisphaeriales</taxon>
        <taxon>Sporocadaceae</taxon>
        <taxon>Seiridium</taxon>
    </lineage>
</organism>
<dbReference type="InterPro" id="IPR024535">
    <property type="entry name" value="RHGA/B-epi-like_pectate_lyase"/>
</dbReference>
<reference evidence="3 4" key="1">
    <citation type="journal article" date="2024" name="J. Plant Pathol.">
        <title>Sequence and assembly of the genome of Seiridium unicorne, isolate CBS 538.82, causal agent of cypress canker disease.</title>
        <authorList>
            <person name="Scali E."/>
            <person name="Rocca G.D."/>
            <person name="Danti R."/>
            <person name="Garbelotto M."/>
            <person name="Barberini S."/>
            <person name="Baroncelli R."/>
            <person name="Emiliani G."/>
        </authorList>
    </citation>
    <scope>NUCLEOTIDE SEQUENCE [LARGE SCALE GENOMIC DNA]</scope>
    <source>
        <strain evidence="3 4">BM-138-508</strain>
    </source>
</reference>
<dbReference type="PANTHER" id="PTHR33928:SF2">
    <property type="entry name" value="PECTATE LYASE SUPERFAMILY PROTEIN DOMAIN-CONTAINING PROTEIN-RELATED"/>
    <property type="match status" value="1"/>
</dbReference>
<evidence type="ECO:0000259" key="2">
    <source>
        <dbReference type="Pfam" id="PF12708"/>
    </source>
</evidence>
<keyword evidence="1" id="KW-0732">Signal</keyword>
<feature type="chain" id="PRO_5045122953" evidence="1">
    <location>
        <begin position="18"/>
        <end position="818"/>
    </location>
</feature>
<evidence type="ECO:0000313" key="4">
    <source>
        <dbReference type="Proteomes" id="UP001408356"/>
    </source>
</evidence>
<protein>
    <submittedName>
        <fullName evidence="3">Pectate lyase superfamily protein-domain-containing protein</fullName>
    </submittedName>
</protein>
<keyword evidence="4" id="KW-1185">Reference proteome</keyword>
<evidence type="ECO:0000313" key="3">
    <source>
        <dbReference type="EMBL" id="KAK9426106.1"/>
    </source>
</evidence>
<comment type="caution">
    <text evidence="3">The sequence shown here is derived from an EMBL/GenBank/DDBJ whole genome shotgun (WGS) entry which is preliminary data.</text>
</comment>
<dbReference type="GO" id="GO:0016829">
    <property type="term" value="F:lyase activity"/>
    <property type="evidence" value="ECO:0007669"/>
    <property type="project" value="UniProtKB-KW"/>
</dbReference>
<dbReference type="CDD" id="cd23668">
    <property type="entry name" value="GH55_beta13glucanase-like"/>
    <property type="match status" value="1"/>
</dbReference>
<dbReference type="Proteomes" id="UP001408356">
    <property type="component" value="Unassembled WGS sequence"/>
</dbReference>
<dbReference type="Gene3D" id="2.160.20.10">
    <property type="entry name" value="Single-stranded right-handed beta-helix, Pectin lyase-like"/>
    <property type="match status" value="2"/>
</dbReference>
<dbReference type="SUPFAM" id="SSF51126">
    <property type="entry name" value="Pectin lyase-like"/>
    <property type="match status" value="2"/>
</dbReference>
<gene>
    <name evidence="3" type="ORF">SUNI508_12560</name>
</gene>
<proteinExistence type="predicted"/>
<dbReference type="Pfam" id="PF12708">
    <property type="entry name" value="Pect-lyase_RHGA_epim"/>
    <property type="match status" value="1"/>
</dbReference>
<sequence length="818" mass="87093">MFLPAMIAGLFVVTASAQSAHVDPGANKLVGSLHPRQTCAGPVESSPTTWWRAAIDHNGTTPTAADLTYQYYRTAVQYGADNTGVEDSSGAFITAINEWNRTGNTVTTMPAYVYVPPGKYRIKSSIQMLVSTYLIGDPINPPTLIADPELDTDPVIHGYDSHQGDGSATKNFYMAVRNLIIDTTAIGQGVRAVGIEWSVSQGCSMNNVRVTMPDSSSHVGVTMNEGGSGVVIADCAFKGGAVGIQLKNQQYNFKSLSFDGCAIGINITSVFVATFQNITFSNCNYGINTSTSVGTISLVDSSASNCEAGVHAYVSGSGQGSLTLNNFQTYGNTAAVKSLDGDVLLSESVPSGQTWVLGNVDPAGYQSGKLYDIQRPAALLSNDRYFTTAAPQYENFDIGEIVSLTGDADNPVYGDNSHNDGPSINAILQKYANCKIIFVPQGIYVTEETIHVPPGTRLVGEQLSIFTGNGSAFSDSANPQPVLQVGQAGERGVAQISDILIEVSDVLPGAILVQVHMAGNNPGDVGIWNAVLRVGGSKHSRVSTACTATDTSSCKAAFALMHVSNTTSLYAENVWGWVADHSLDGDQAQNIAVGRGALVESTQPTWLVGTSFEHSTLYQYSLNKASNVYIGLQQTEAPYWQGSDQPDRAPSPWTPNSTYGDPTFSNCADQGASDNGQCYRAWGHHAVDSSDVVIHGSALWVFFNGMNNNMWKDADCENYGSICELNMIYISGANSTFMYSLSTKSTTNLIYDTTNGIAEATQDDYEGGWGTVIAAYLRNTDIAGETSSDESSINLAPQPRLILVLAIILPLVFFANSP</sequence>
<dbReference type="EMBL" id="JARVKF010000005">
    <property type="protein sequence ID" value="KAK9426106.1"/>
    <property type="molecule type" value="Genomic_DNA"/>
</dbReference>
<feature type="domain" description="Rhamnogalacturonase A/B/Epimerase-like pectate lyase" evidence="2">
    <location>
        <begin position="73"/>
        <end position="288"/>
    </location>
</feature>
<keyword evidence="3" id="KW-0456">Lyase</keyword>
<feature type="signal peptide" evidence="1">
    <location>
        <begin position="1"/>
        <end position="17"/>
    </location>
</feature>
<dbReference type="InterPro" id="IPR011050">
    <property type="entry name" value="Pectin_lyase_fold/virulence"/>
</dbReference>
<dbReference type="InterPro" id="IPR039279">
    <property type="entry name" value="QRT3-like"/>
</dbReference>
<accession>A0ABR2VH19</accession>
<dbReference type="InterPro" id="IPR012334">
    <property type="entry name" value="Pectin_lyas_fold"/>
</dbReference>
<dbReference type="PANTHER" id="PTHR33928">
    <property type="entry name" value="POLYGALACTURONASE QRT3"/>
    <property type="match status" value="1"/>
</dbReference>
<name>A0ABR2VH19_9PEZI</name>
<evidence type="ECO:0000256" key="1">
    <source>
        <dbReference type="SAM" id="SignalP"/>
    </source>
</evidence>